<comment type="caution">
    <text evidence="2">The sequence shown here is derived from an EMBL/GenBank/DDBJ whole genome shotgun (WGS) entry which is preliminary data.</text>
</comment>
<dbReference type="Gene3D" id="1.10.3300.10">
    <property type="entry name" value="Jann2411-like domain"/>
    <property type="match status" value="1"/>
</dbReference>
<dbReference type="EMBL" id="JAZHOF010000004">
    <property type="protein sequence ID" value="MEJ8571884.1"/>
    <property type="molecule type" value="Genomic_DNA"/>
</dbReference>
<evidence type="ECO:0000313" key="3">
    <source>
        <dbReference type="Proteomes" id="UP001378188"/>
    </source>
</evidence>
<reference evidence="2 3" key="1">
    <citation type="submission" date="2024-02" db="EMBL/GenBank/DDBJ databases">
        <title>Genome analysis and characterization of Microbaculum marinisediminis sp. nov., isolated from marine sediment.</title>
        <authorList>
            <person name="Du Z.-J."/>
            <person name="Ye Y.-Q."/>
            <person name="Zhang Z.-R."/>
            <person name="Yuan S.-M."/>
            <person name="Zhang X.-Y."/>
        </authorList>
    </citation>
    <scope>NUCLEOTIDE SEQUENCE [LARGE SCALE GENOMIC DNA]</scope>
    <source>
        <strain evidence="2 3">SDUM1044001</strain>
    </source>
</reference>
<dbReference type="SUPFAM" id="SSF160904">
    <property type="entry name" value="Jann2411-like"/>
    <property type="match status" value="1"/>
</dbReference>
<dbReference type="AlphaFoldDB" id="A0AAW9RR72"/>
<proteinExistence type="predicted"/>
<feature type="domain" description="Zinc finger CGNR" evidence="1">
    <location>
        <begin position="160"/>
        <end position="200"/>
    </location>
</feature>
<organism evidence="2 3">
    <name type="scientific">Microbaculum marinum</name>
    <dbReference type="NCBI Taxonomy" id="1764581"/>
    <lineage>
        <taxon>Bacteria</taxon>
        <taxon>Pseudomonadati</taxon>
        <taxon>Pseudomonadota</taxon>
        <taxon>Alphaproteobacteria</taxon>
        <taxon>Hyphomicrobiales</taxon>
        <taxon>Tepidamorphaceae</taxon>
        <taxon>Microbaculum</taxon>
    </lineage>
</organism>
<dbReference type="Proteomes" id="UP001378188">
    <property type="component" value="Unassembled WGS sequence"/>
</dbReference>
<dbReference type="RefSeq" id="WP_340329585.1">
    <property type="nucleotide sequence ID" value="NZ_JAZHOF010000004.1"/>
</dbReference>
<dbReference type="PANTHER" id="PTHR35525:SF3">
    <property type="entry name" value="BLL6575 PROTEIN"/>
    <property type="match status" value="1"/>
</dbReference>
<dbReference type="PANTHER" id="PTHR35525">
    <property type="entry name" value="BLL6575 PROTEIN"/>
    <property type="match status" value="1"/>
</dbReference>
<sequence>MPFAWTERQFVGGALCLDFANTVYYADDAARRGDRLRDGADIAAWLAAAIRFDAATCYIPLITVPDCSFDTPAVLDMLALRQSIDELFRTAASGMAPPSLAFRPLLYALGNAMSEVAVDIGADGLVPKIAPAAGASPATARAALAHSGLALAQSPVIAQVKSCPNCNWLFVDRSRNASRVWCDMLTCGNRAKARRHQIRKRPNLTIVPDFDG</sequence>
<dbReference type="InterPro" id="IPR010852">
    <property type="entry name" value="ABATE"/>
</dbReference>
<evidence type="ECO:0000259" key="1">
    <source>
        <dbReference type="Pfam" id="PF11706"/>
    </source>
</evidence>
<protein>
    <submittedName>
        <fullName evidence="2">CGNR zinc finger domain-containing protein</fullName>
    </submittedName>
</protein>
<keyword evidence="3" id="KW-1185">Reference proteome</keyword>
<evidence type="ECO:0000313" key="2">
    <source>
        <dbReference type="EMBL" id="MEJ8571884.1"/>
    </source>
</evidence>
<dbReference type="InterPro" id="IPR021005">
    <property type="entry name" value="Znf_CGNR"/>
</dbReference>
<dbReference type="InterPro" id="IPR023286">
    <property type="entry name" value="ABATE_dom_sf"/>
</dbReference>
<accession>A0AAW9RR72</accession>
<dbReference type="Pfam" id="PF07336">
    <property type="entry name" value="ABATE"/>
    <property type="match status" value="1"/>
</dbReference>
<dbReference type="Pfam" id="PF11706">
    <property type="entry name" value="zf-CGNR"/>
    <property type="match status" value="1"/>
</dbReference>
<name>A0AAW9RR72_9HYPH</name>
<gene>
    <name evidence="2" type="ORF">V3328_10400</name>
</gene>